<comment type="caution">
    <text evidence="2">The sequence shown here is derived from an EMBL/GenBank/DDBJ whole genome shotgun (WGS) entry which is preliminary data.</text>
</comment>
<dbReference type="GO" id="GO:0006487">
    <property type="term" value="P:protein N-linked glycosylation"/>
    <property type="evidence" value="ECO:0007669"/>
    <property type="project" value="TreeGrafter"/>
</dbReference>
<dbReference type="GO" id="GO:0016020">
    <property type="term" value="C:membrane"/>
    <property type="evidence" value="ECO:0007669"/>
    <property type="project" value="TreeGrafter"/>
</dbReference>
<evidence type="ECO:0000313" key="2">
    <source>
        <dbReference type="EMBL" id="HEM67991.1"/>
    </source>
</evidence>
<feature type="domain" description="Glycosyl transferase family 1" evidence="1">
    <location>
        <begin position="223"/>
        <end position="389"/>
    </location>
</feature>
<organism evidence="2">
    <name type="scientific">Ignisphaera aggregans</name>
    <dbReference type="NCBI Taxonomy" id="334771"/>
    <lineage>
        <taxon>Archaea</taxon>
        <taxon>Thermoproteota</taxon>
        <taxon>Thermoprotei</taxon>
        <taxon>Desulfurococcales</taxon>
        <taxon>Desulfurococcaceae</taxon>
        <taxon>Ignisphaera</taxon>
    </lineage>
</organism>
<dbReference type="GO" id="GO:0004377">
    <property type="term" value="F:GDP-Man:Man(3)GlcNAc(2)-PP-Dol alpha-1,2-mannosyltransferase activity"/>
    <property type="evidence" value="ECO:0007669"/>
    <property type="project" value="InterPro"/>
</dbReference>
<accession>A0A7J2U5I8</accession>
<dbReference type="PANTHER" id="PTHR45919:SF1">
    <property type="entry name" value="GDP-MAN:MAN(3)GLCNAC(2)-PP-DOL ALPHA-1,2-MANNOSYLTRANSFERASE"/>
    <property type="match status" value="1"/>
</dbReference>
<dbReference type="InterPro" id="IPR038013">
    <property type="entry name" value="ALG11"/>
</dbReference>
<protein>
    <submittedName>
        <fullName evidence="2">Glycosyltransferase</fullName>
    </submittedName>
</protein>
<keyword evidence="2" id="KW-0808">Transferase</keyword>
<proteinExistence type="predicted"/>
<dbReference type="InterPro" id="IPR001296">
    <property type="entry name" value="Glyco_trans_1"/>
</dbReference>
<dbReference type="Gene3D" id="3.40.50.2000">
    <property type="entry name" value="Glycogen Phosphorylase B"/>
    <property type="match status" value="1"/>
</dbReference>
<dbReference type="AlphaFoldDB" id="A0A7J2U5I8"/>
<evidence type="ECO:0000259" key="1">
    <source>
        <dbReference type="Pfam" id="PF00534"/>
    </source>
</evidence>
<gene>
    <name evidence="2" type="ORF">ENO26_10600</name>
</gene>
<dbReference type="PANTHER" id="PTHR45919">
    <property type="entry name" value="GDP-MAN:MAN(3)GLCNAC(2)-PP-DOL ALPHA-1,2-MANNOSYLTRANSFERASE"/>
    <property type="match status" value="1"/>
</dbReference>
<name>A0A7J2U5I8_9CREN</name>
<sequence>MQKWVSCTVSALVASFYWSRATGGVLVSAGFVKSFEFLGLDPVIGSVVKADVSGFPEWFGIDLSRYPRVDLGLSLGRFSLFMRLLVGYVIRKALKGHPIRVVYTDSPMYKRVVNEVRKKGIKLIEYIHFPVEAVFRREFLETGVFYGDASLVSGRYDRFPYNIYYGLYLKLVPFFMRDNPFDVAHLVLTNSRWTAQVAKAVYGEEPEVLNPPIAPNVEVVENPKPFDSRSNVVVMVGRFTEEKRYHWVIQELFPKLRKVIGNAKLFIFGSTGAKTAEEYYTKVFEIARMQGLRVSNTIDGDVDVWLVKNAPRSMINGVMDRTKVFLHATINEHWGIAVAEAMARGLPAVVHRSGGTWSDLVYEGGYGFGYTSADEAVEAIAKLMMDSATWRLYSQKAVERAKELTFGRFVEKAASLIKKIL</sequence>
<dbReference type="Pfam" id="PF00534">
    <property type="entry name" value="Glycos_transf_1"/>
    <property type="match status" value="1"/>
</dbReference>
<dbReference type="SUPFAM" id="SSF53756">
    <property type="entry name" value="UDP-Glycosyltransferase/glycogen phosphorylase"/>
    <property type="match status" value="1"/>
</dbReference>
<reference evidence="2" key="1">
    <citation type="journal article" date="2020" name="mSystems">
        <title>Genome- and Community-Level Interaction Insights into Carbon Utilization and Element Cycling Functions of Hydrothermarchaeota in Hydrothermal Sediment.</title>
        <authorList>
            <person name="Zhou Z."/>
            <person name="Liu Y."/>
            <person name="Xu W."/>
            <person name="Pan J."/>
            <person name="Luo Z.H."/>
            <person name="Li M."/>
        </authorList>
    </citation>
    <scope>NUCLEOTIDE SEQUENCE [LARGE SCALE GENOMIC DNA]</scope>
    <source>
        <strain evidence="2">SpSt-125</strain>
    </source>
</reference>
<dbReference type="EMBL" id="DSEU01000071">
    <property type="protein sequence ID" value="HEM67991.1"/>
    <property type="molecule type" value="Genomic_DNA"/>
</dbReference>